<gene>
    <name evidence="1" type="ORF">SAMN05216333_12533</name>
</gene>
<evidence type="ECO:0000313" key="1">
    <source>
        <dbReference type="EMBL" id="SEO91324.1"/>
    </source>
</evidence>
<proteinExistence type="predicted"/>
<evidence type="ECO:0000313" key="2">
    <source>
        <dbReference type="Proteomes" id="UP000198814"/>
    </source>
</evidence>
<dbReference type="Proteomes" id="UP000198814">
    <property type="component" value="Unassembled WGS sequence"/>
</dbReference>
<dbReference type="AlphaFoldDB" id="A0A1H8TL69"/>
<organism evidence="1 2">
    <name type="scientific">Nitrosomonas oligotropha</name>
    <dbReference type="NCBI Taxonomy" id="42354"/>
    <lineage>
        <taxon>Bacteria</taxon>
        <taxon>Pseudomonadati</taxon>
        <taxon>Pseudomonadota</taxon>
        <taxon>Betaproteobacteria</taxon>
        <taxon>Nitrosomonadales</taxon>
        <taxon>Nitrosomonadaceae</taxon>
        <taxon>Nitrosomonas</taxon>
    </lineage>
</organism>
<accession>A0A1H8TL69</accession>
<dbReference type="EMBL" id="FODO01000025">
    <property type="protein sequence ID" value="SEO91324.1"/>
    <property type="molecule type" value="Genomic_DNA"/>
</dbReference>
<keyword evidence="2" id="KW-1185">Reference proteome</keyword>
<reference evidence="2" key="1">
    <citation type="submission" date="2016-10" db="EMBL/GenBank/DDBJ databases">
        <authorList>
            <person name="Varghese N."/>
            <person name="Submissions S."/>
        </authorList>
    </citation>
    <scope>NUCLEOTIDE SEQUENCE [LARGE SCALE GENOMIC DNA]</scope>
    <source>
        <strain evidence="2">Nm76</strain>
    </source>
</reference>
<sequence>MKRITIVIGASDMTAIRKVVFIAGANKLVIAQVPHRTCIAELGDWYCGTRIAQREDHMRLEVTSDDTRYDGVLSAILSIAHAAMIESISSGVNRRGSKDSYLHYCPICGTEHQVNHIRHTMAHGRPITCGVTCETQRRKKWKQYGSIIKKITLVQYRQVCRAIPPKRSVESANQLSPSFLK</sequence>
<protein>
    <submittedName>
        <fullName evidence="1">Uncharacterized protein</fullName>
    </submittedName>
</protein>
<name>A0A1H8TL69_9PROT</name>